<evidence type="ECO:0000313" key="7">
    <source>
        <dbReference type="Proteomes" id="UP001285521"/>
    </source>
</evidence>
<feature type="chain" id="PRO_5046629711" evidence="4">
    <location>
        <begin position="23"/>
        <end position="1640"/>
    </location>
</feature>
<sequence length="1640" mass="174341">MFLRAFLSLTVVSTFTVVPASAAEPECVDAQPTVAAAVEMAARCDRRVEISDRRSENSQTFAKPDGGYTTESSVEPRWSRQPDGSWTTIDVELVSAGTTVTPKAAALPLVFSGGGEGPAAVLRDGDRELSITWPFGALPTPTLAGPSATYAEVLPGVDLRLTASARGFSELLIVKNRTAAQNSKLAKVNFGFATKNVTAASNGAGGLDAKDAQGNVIFASPTPLMWESAATVPMKAAADPRPPRQVTMPVSVANGELTVTPDAAMMADTSTQFPLYIDPSWTGRIYNGQWVLVTNKTNMANQGFWQGGFLQEADMKGAVGTGLICDFPGSTGGCASGTTYNVRSYFKMDTSGVKGKRINGASFRIQQMWASHCNNGGSNATARWTNDIDGSTTWNNQPGWMGNEWAASVPANHKYTNEHNCSGTGDVEFDIRGVVQAAADSNRDAITLVLHVGNEGDTGQWKRFNAVTPVLAIDYNSPPDAPDSLTSDLKPCTLTSFVPTVTPTLRARVNDKDGDPSLQARFEWARVRENGSYTPVAEVRDTYPWGSNTTAQTTIPKPPNLDDGVLDRSETLVATGDWDNDGHPDVLARDTAGFLYLFPGNGRILRARVLIGEGWNGFTIAGVADWDNDGKKDILARNDSTGELYVYPGEGTRAVSTQQPVRIGFGFGGYLLAGLADFDKDGKQDLIARDGNGELWLYPGEGKRAQSTQERARIGVGFGPYTFYGIIDRTGDGAPDIIAEYDNRVWLYPGSGKRSPYTGSPGRHEIGVGWSGARALMTPDFNGDGAPDIVAHLPGWTSWQLYPGVVGTGYGGQQWPMAGVGLTDGGKYVFRVTAGDWQVWGPSSGWCGFSVDTTPPDAPTLTSSVYKTSGCAPDGCGSLGVADTFTFSSTSTDVVKYRWGFTNPPSTTVRAGESVRWTPPSSGLKKLFVEAVDHAGLSKRSTFEFTVAGAKPAEAYWFGGDDPAFDATGNGHDLALSGLDTARAGRAAGGQGSVGFDGSVADGAVTAKVLDTDKDFSVSAWVRLTDDVVNRTVVSQQGATTSAFRLGYDATAHKWVFALAANDAVNAAQNVATSDALAVAGVWTHLTGTRDNLSGEVRLYVDGALQRTTAAVTKGLNADGQLWIGKALRNSAAADAWHGDLAEMRVWNRTITPQEVMSMADATEASGVGEWQFNEETGSTARDTSQYGRHLALNLAGGAKWGAAVEGASGLELNGTNGSASTSEPVLNTDQSFSVDVWAKLNGTGTARAVVVQRGPSGVDSFTLRYDGSQWSAEMPNAAVNPSTWWRAKSDAVANKWTHLVATYDASARILKLTVGYQDSPDMLKSTVTGVVGWNSTGVLSVGRSSAGEYFNGNIDELKAFQGVLAPKALDRTPRAGSSVSGDARDELISVDANGAVRAFLNVNDTVPYPHDPQVIGSGWASERTWFADIDGDGRSEIIGVDPDGTIRAFKNVNGMNGFPFGAATVIGSAPGGTTRIRFADIDGDGRSDRVAIDEDGRVRVYRNLFGMNERGQSTAFATTPVIVKVTTDTPDRIRFADIDGDGKAEFITVNADKTVSAFRNLSGLGYGSYDISQEIGSDWTPDRTWFADINGDGKAEIIAVRLDGTVWSWANTNGLTGFPYTESKQVGSGWFEPARVFFS</sequence>
<name>A0ABU4T0Y8_9PSEU</name>
<dbReference type="SMART" id="SM00560">
    <property type="entry name" value="LamGL"/>
    <property type="match status" value="2"/>
</dbReference>
<dbReference type="Pfam" id="PF13517">
    <property type="entry name" value="FG-GAP_3"/>
    <property type="match status" value="4"/>
</dbReference>
<feature type="domain" description="LamG-like jellyroll fold" evidence="5">
    <location>
        <begin position="1231"/>
        <end position="1368"/>
    </location>
</feature>
<dbReference type="PANTHER" id="PTHR44103:SF1">
    <property type="entry name" value="PROPROTEIN CONVERTASE P"/>
    <property type="match status" value="1"/>
</dbReference>
<dbReference type="NCBIfam" id="NF033679">
    <property type="entry name" value="DNRLRE_dom"/>
    <property type="match status" value="1"/>
</dbReference>
<feature type="signal peptide" evidence="4">
    <location>
        <begin position="1"/>
        <end position="22"/>
    </location>
</feature>
<feature type="domain" description="LamG-like jellyroll fold" evidence="5">
    <location>
        <begin position="1014"/>
        <end position="1154"/>
    </location>
</feature>
<dbReference type="Pfam" id="PF13385">
    <property type="entry name" value="Laminin_G_3"/>
    <property type="match status" value="2"/>
</dbReference>
<evidence type="ECO:0000259" key="5">
    <source>
        <dbReference type="SMART" id="SM00560"/>
    </source>
</evidence>
<reference evidence="6 7" key="2">
    <citation type="submission" date="2023-11" db="EMBL/GenBank/DDBJ databases">
        <authorList>
            <person name="Lara A.C."/>
            <person name="Chronakova A."/>
        </authorList>
    </citation>
    <scope>NUCLEOTIDE SEQUENCE [LARGE SCALE GENOMIC DNA]</scope>
    <source>
        <strain evidence="6 7">BCCO 10_0856</strain>
    </source>
</reference>
<dbReference type="PANTHER" id="PTHR44103">
    <property type="entry name" value="PROPROTEIN CONVERTASE P"/>
    <property type="match status" value="1"/>
</dbReference>
<keyword evidence="1 4" id="KW-0732">Signal</keyword>
<gene>
    <name evidence="6" type="ORF">SK803_15740</name>
</gene>
<protein>
    <submittedName>
        <fullName evidence="6">LamG-like jellyroll fold domain-containing protein</fullName>
    </submittedName>
</protein>
<evidence type="ECO:0000256" key="3">
    <source>
        <dbReference type="SAM" id="MobiDB-lite"/>
    </source>
</evidence>
<dbReference type="SUPFAM" id="SSF49899">
    <property type="entry name" value="Concanavalin A-like lectins/glucanases"/>
    <property type="match status" value="2"/>
</dbReference>
<evidence type="ECO:0000256" key="4">
    <source>
        <dbReference type="SAM" id="SignalP"/>
    </source>
</evidence>
<dbReference type="EMBL" id="JAXAVW010000012">
    <property type="protein sequence ID" value="MDX8031677.1"/>
    <property type="molecule type" value="Genomic_DNA"/>
</dbReference>
<organism evidence="6 7">
    <name type="scientific">Lentzea miocenica</name>
    <dbReference type="NCBI Taxonomy" id="3095431"/>
    <lineage>
        <taxon>Bacteria</taxon>
        <taxon>Bacillati</taxon>
        <taxon>Actinomycetota</taxon>
        <taxon>Actinomycetes</taxon>
        <taxon>Pseudonocardiales</taxon>
        <taxon>Pseudonocardiaceae</taxon>
        <taxon>Lentzea</taxon>
    </lineage>
</organism>
<dbReference type="SUPFAM" id="SSF69318">
    <property type="entry name" value="Integrin alpha N-terminal domain"/>
    <property type="match status" value="2"/>
</dbReference>
<proteinExistence type="predicted"/>
<dbReference type="Proteomes" id="UP001285521">
    <property type="component" value="Unassembled WGS sequence"/>
</dbReference>
<dbReference type="Gene3D" id="2.60.120.200">
    <property type="match status" value="2"/>
</dbReference>
<evidence type="ECO:0000313" key="6">
    <source>
        <dbReference type="EMBL" id="MDX8031677.1"/>
    </source>
</evidence>
<evidence type="ECO:0000256" key="2">
    <source>
        <dbReference type="ARBA" id="ARBA00023157"/>
    </source>
</evidence>
<dbReference type="InterPro" id="IPR028994">
    <property type="entry name" value="Integrin_alpha_N"/>
</dbReference>
<evidence type="ECO:0000256" key="1">
    <source>
        <dbReference type="ARBA" id="ARBA00022729"/>
    </source>
</evidence>
<accession>A0ABU4T0Y8</accession>
<dbReference type="InterPro" id="IPR006558">
    <property type="entry name" value="LamG-like"/>
</dbReference>
<dbReference type="RefSeq" id="WP_319966734.1">
    <property type="nucleotide sequence ID" value="NZ_JAXAVW010000012.1"/>
</dbReference>
<reference evidence="6 7" key="1">
    <citation type="submission" date="2023-11" db="EMBL/GenBank/DDBJ databases">
        <title>Lentzea sokolovensis, sp. nov., Lentzea kristufkii, sp. nov., and Lentzea miocenensis, sp. nov., rare actinobacteria from Sokolov Coal Basin, Miocene lacustrine sediment, Czech Republic.</title>
        <authorList>
            <person name="Lara A."/>
            <person name="Kotroba L."/>
            <person name="Nouioui I."/>
            <person name="Neumann-Schaal M."/>
            <person name="Mast Y."/>
            <person name="Chronakova A."/>
        </authorList>
    </citation>
    <scope>NUCLEOTIDE SEQUENCE [LARGE SCALE GENOMIC DNA]</scope>
    <source>
        <strain evidence="6 7">BCCO 10_0856</strain>
    </source>
</reference>
<comment type="caution">
    <text evidence="6">The sequence shown here is derived from an EMBL/GenBank/DDBJ whole genome shotgun (WGS) entry which is preliminary data.</text>
</comment>
<dbReference type="InterPro" id="IPR013320">
    <property type="entry name" value="ConA-like_dom_sf"/>
</dbReference>
<dbReference type="InterPro" id="IPR013517">
    <property type="entry name" value="FG-GAP"/>
</dbReference>
<keyword evidence="7" id="KW-1185">Reference proteome</keyword>
<keyword evidence="2" id="KW-1015">Disulfide bond</keyword>
<feature type="region of interest" description="Disordered" evidence="3">
    <location>
        <begin position="50"/>
        <end position="82"/>
    </location>
</feature>